<gene>
    <name evidence="5 8" type="primary">rimM</name>
    <name evidence="8" type="ORF">NE663_02015</name>
</gene>
<dbReference type="NCBIfam" id="TIGR02273">
    <property type="entry name" value="16S_RimM"/>
    <property type="match status" value="1"/>
</dbReference>
<accession>A0ABT1SIK9</accession>
<evidence type="ECO:0000259" key="7">
    <source>
        <dbReference type="Pfam" id="PF24986"/>
    </source>
</evidence>
<dbReference type="SUPFAM" id="SSF50346">
    <property type="entry name" value="PRC-barrel domain"/>
    <property type="match status" value="1"/>
</dbReference>
<dbReference type="Pfam" id="PF24986">
    <property type="entry name" value="PRC_RimM"/>
    <property type="match status" value="1"/>
</dbReference>
<evidence type="ECO:0000256" key="4">
    <source>
        <dbReference type="ARBA" id="ARBA00023186"/>
    </source>
</evidence>
<dbReference type="InterPro" id="IPR002676">
    <property type="entry name" value="RimM_N"/>
</dbReference>
<feature type="domain" description="RimM N-terminal" evidence="6">
    <location>
        <begin position="6"/>
        <end position="88"/>
    </location>
</feature>
<dbReference type="SUPFAM" id="SSF50447">
    <property type="entry name" value="Translation proteins"/>
    <property type="match status" value="1"/>
</dbReference>
<dbReference type="EMBL" id="JANGCH010000002">
    <property type="protein sequence ID" value="MCQ5121036.1"/>
    <property type="molecule type" value="Genomic_DNA"/>
</dbReference>
<comment type="caution">
    <text evidence="8">The sequence shown here is derived from an EMBL/GenBank/DDBJ whole genome shotgun (WGS) entry which is preliminary data.</text>
</comment>
<keyword evidence="1 5" id="KW-0963">Cytoplasm</keyword>
<dbReference type="PANTHER" id="PTHR33692">
    <property type="entry name" value="RIBOSOME MATURATION FACTOR RIMM"/>
    <property type="match status" value="1"/>
</dbReference>
<name>A0ABT1SIK9_9FIRM</name>
<dbReference type="Proteomes" id="UP001524435">
    <property type="component" value="Unassembled WGS sequence"/>
</dbReference>
<feature type="domain" description="Ribosome maturation factor RimM PRC barrel" evidence="7">
    <location>
        <begin position="101"/>
        <end position="165"/>
    </location>
</feature>
<keyword evidence="9" id="KW-1185">Reference proteome</keyword>
<dbReference type="InterPro" id="IPR036976">
    <property type="entry name" value="RimM_N_sf"/>
</dbReference>
<evidence type="ECO:0000256" key="5">
    <source>
        <dbReference type="HAMAP-Rule" id="MF_00014"/>
    </source>
</evidence>
<keyword evidence="2 5" id="KW-0690">Ribosome biogenesis</keyword>
<comment type="function">
    <text evidence="5">An accessory protein needed during the final step in the assembly of 30S ribosomal subunit, possibly for assembly of the head region. Essential for efficient processing of 16S rRNA. May be needed both before and after RbfA during the maturation of 16S rRNA. It has affinity for free ribosomal 30S subunits but not for 70S ribosomes.</text>
</comment>
<evidence type="ECO:0000256" key="3">
    <source>
        <dbReference type="ARBA" id="ARBA00022552"/>
    </source>
</evidence>
<reference evidence="8 9" key="1">
    <citation type="submission" date="2022-06" db="EMBL/GenBank/DDBJ databases">
        <title>Isolation of gut microbiota from human fecal samples.</title>
        <authorList>
            <person name="Pamer E.G."/>
            <person name="Barat B."/>
            <person name="Waligurski E."/>
            <person name="Medina S."/>
            <person name="Paddock L."/>
            <person name="Mostad J."/>
        </authorList>
    </citation>
    <scope>NUCLEOTIDE SEQUENCE [LARGE SCALE GENOMIC DNA]</scope>
    <source>
        <strain evidence="8 9">DFI.6.1</strain>
    </source>
</reference>
<dbReference type="HAMAP" id="MF_00014">
    <property type="entry name" value="Ribosome_mat_RimM"/>
    <property type="match status" value="1"/>
</dbReference>
<dbReference type="RefSeq" id="WP_102266926.1">
    <property type="nucleotide sequence ID" value="NZ_CALVCM010000001.1"/>
</dbReference>
<protein>
    <recommendedName>
        <fullName evidence="5">Ribosome maturation factor RimM</fullName>
    </recommendedName>
</protein>
<comment type="subunit">
    <text evidence="5">Binds ribosomal protein uS19.</text>
</comment>
<evidence type="ECO:0000256" key="2">
    <source>
        <dbReference type="ARBA" id="ARBA00022517"/>
    </source>
</evidence>
<dbReference type="PANTHER" id="PTHR33692:SF1">
    <property type="entry name" value="RIBOSOME MATURATION FACTOR RIMM"/>
    <property type="match status" value="1"/>
</dbReference>
<sequence>MQYIKVGVICATHGLKGELSIKELTAFGEERFKKGAKLYIRTNREYVPLQVASMRRHKGRLLVSFAGYADINLVEGWKKALLYIKEEDVAPLSEDEAYYWQLKECKVYDEAGAVGEVKELIETGAQVVLRIRFEEEELLVPFVKVFFPKIDIPSRKLYLKRMEGLS</sequence>
<dbReference type="Gene3D" id="2.30.30.240">
    <property type="entry name" value="PRC-barrel domain"/>
    <property type="match status" value="1"/>
</dbReference>
<keyword evidence="4 5" id="KW-0143">Chaperone</keyword>
<keyword evidence="3 5" id="KW-0698">rRNA processing</keyword>
<dbReference type="InterPro" id="IPR056792">
    <property type="entry name" value="PRC_RimM"/>
</dbReference>
<evidence type="ECO:0000313" key="8">
    <source>
        <dbReference type="EMBL" id="MCQ5121036.1"/>
    </source>
</evidence>
<dbReference type="InterPro" id="IPR011961">
    <property type="entry name" value="RimM"/>
</dbReference>
<comment type="subcellular location">
    <subcellularLocation>
        <location evidence="5">Cytoplasm</location>
    </subcellularLocation>
</comment>
<proteinExistence type="inferred from homology"/>
<dbReference type="Gene3D" id="2.40.30.60">
    <property type="entry name" value="RimM"/>
    <property type="match status" value="1"/>
</dbReference>
<organism evidence="8 9">
    <name type="scientific">Massilicoli timonensis</name>
    <dbReference type="NCBI Taxonomy" id="2015901"/>
    <lineage>
        <taxon>Bacteria</taxon>
        <taxon>Bacillati</taxon>
        <taxon>Bacillota</taxon>
        <taxon>Erysipelotrichia</taxon>
        <taxon>Erysipelotrichales</taxon>
        <taxon>Erysipelotrichaceae</taxon>
        <taxon>Massilicoli</taxon>
    </lineage>
</organism>
<evidence type="ECO:0000259" key="6">
    <source>
        <dbReference type="Pfam" id="PF01782"/>
    </source>
</evidence>
<comment type="domain">
    <text evidence="5">The PRC barrel domain binds ribosomal protein uS19.</text>
</comment>
<comment type="similarity">
    <text evidence="5">Belongs to the RimM family.</text>
</comment>
<dbReference type="InterPro" id="IPR009000">
    <property type="entry name" value="Transl_B-barrel_sf"/>
</dbReference>
<dbReference type="Pfam" id="PF01782">
    <property type="entry name" value="RimM"/>
    <property type="match status" value="1"/>
</dbReference>
<evidence type="ECO:0000313" key="9">
    <source>
        <dbReference type="Proteomes" id="UP001524435"/>
    </source>
</evidence>
<evidence type="ECO:0000256" key="1">
    <source>
        <dbReference type="ARBA" id="ARBA00022490"/>
    </source>
</evidence>
<dbReference type="InterPro" id="IPR011033">
    <property type="entry name" value="PRC_barrel-like_sf"/>
</dbReference>